<feature type="domain" description="Multidrug resistance protein MdtA-like C-terminal permuted SH3" evidence="9">
    <location>
        <begin position="293"/>
        <end position="353"/>
    </location>
</feature>
<proteinExistence type="inferred from homology"/>
<evidence type="ECO:0000256" key="4">
    <source>
        <dbReference type="SAM" id="Coils"/>
    </source>
</evidence>
<keyword evidence="5" id="KW-0732">Signal</keyword>
<dbReference type="AlphaFoldDB" id="A0A5K7Z9B2"/>
<dbReference type="EMBL" id="AP021875">
    <property type="protein sequence ID" value="BBO73067.1"/>
    <property type="molecule type" value="Genomic_DNA"/>
</dbReference>
<accession>A0A5K7Z9B2</accession>
<name>A0A5K7Z9B2_9BACT</name>
<dbReference type="Gene3D" id="2.40.30.170">
    <property type="match status" value="1"/>
</dbReference>
<dbReference type="Gene3D" id="1.10.287.470">
    <property type="entry name" value="Helix hairpin bin"/>
    <property type="match status" value="1"/>
</dbReference>
<dbReference type="InterPro" id="IPR058624">
    <property type="entry name" value="MdtA-like_HH"/>
</dbReference>
<feature type="domain" description="Multidrug resistance protein MdtA-like barrel-sandwich hybrid" evidence="7">
    <location>
        <begin position="61"/>
        <end position="188"/>
    </location>
</feature>
<comment type="subcellular location">
    <subcellularLocation>
        <location evidence="1">Cell envelope</location>
    </subcellularLocation>
</comment>
<reference evidence="10 11" key="1">
    <citation type="submission" date="2019-11" db="EMBL/GenBank/DDBJ databases">
        <title>Comparative genomics of hydrocarbon-degrading Desulfosarcina strains.</title>
        <authorList>
            <person name="Watanabe M."/>
            <person name="Kojima H."/>
            <person name="Fukui M."/>
        </authorList>
    </citation>
    <scope>NUCLEOTIDE SEQUENCE [LARGE SCALE GENOMIC DNA]</scope>
    <source>
        <strain evidence="10 11">PP31</strain>
    </source>
</reference>
<evidence type="ECO:0000256" key="1">
    <source>
        <dbReference type="ARBA" id="ARBA00004196"/>
    </source>
</evidence>
<dbReference type="InterPro" id="IPR058792">
    <property type="entry name" value="Beta-barrel_RND_2"/>
</dbReference>
<evidence type="ECO:0000256" key="5">
    <source>
        <dbReference type="SAM" id="SignalP"/>
    </source>
</evidence>
<gene>
    <name evidence="10" type="ORF">DSCW_04840</name>
</gene>
<sequence length="373" mass="41346">MKTQKKIILAILLSVLFFGSCGEERTIEKPEVSLVKAIQVASASNFVEKSFPGKASAAQEANLSFRVSGPLIRFPVKVGDEVRKGDLLARIDPRDFEVRLDNAKGQLTRAMAALKLAKMEYDRVQRTWQQDRGAVSESMLDQHRENYHQIKAGMQSLEASVTAAEDALSYTMLRAPFTGIVVKTFVENYEDVQAKVPVVRLVDIADIEFTVDIPEDYIFRIPRVEKVLIQFDIYPARDFSARIKEIGREASKTTRTYPVTLVMAQSGDIKIYPGMAGRARFVSEAISKELDPAIEIPLSAIFKGSGESDSVWVINPESRTIKRRQVKLGVLTRNGVTVLEGLASGEWIVAAGVNSLGEGQSVRMLQSTKFATN</sequence>
<dbReference type="Proteomes" id="UP000427769">
    <property type="component" value="Chromosome"/>
</dbReference>
<organism evidence="10 11">
    <name type="scientific">Desulfosarcina widdelii</name>
    <dbReference type="NCBI Taxonomy" id="947919"/>
    <lineage>
        <taxon>Bacteria</taxon>
        <taxon>Pseudomonadati</taxon>
        <taxon>Thermodesulfobacteriota</taxon>
        <taxon>Desulfobacteria</taxon>
        <taxon>Desulfobacterales</taxon>
        <taxon>Desulfosarcinaceae</taxon>
        <taxon>Desulfosarcina</taxon>
    </lineage>
</organism>
<evidence type="ECO:0000259" key="6">
    <source>
        <dbReference type="Pfam" id="PF25876"/>
    </source>
</evidence>
<evidence type="ECO:0000259" key="9">
    <source>
        <dbReference type="Pfam" id="PF25967"/>
    </source>
</evidence>
<dbReference type="InterPro" id="IPR058625">
    <property type="entry name" value="MdtA-like_BSH"/>
</dbReference>
<dbReference type="NCBIfam" id="TIGR01730">
    <property type="entry name" value="RND_mfp"/>
    <property type="match status" value="1"/>
</dbReference>
<dbReference type="Gene3D" id="2.40.420.20">
    <property type="match status" value="1"/>
</dbReference>
<evidence type="ECO:0000313" key="10">
    <source>
        <dbReference type="EMBL" id="BBO73067.1"/>
    </source>
</evidence>
<dbReference type="PROSITE" id="PS51257">
    <property type="entry name" value="PROKAR_LIPOPROTEIN"/>
    <property type="match status" value="1"/>
</dbReference>
<evidence type="ECO:0000259" key="8">
    <source>
        <dbReference type="Pfam" id="PF25954"/>
    </source>
</evidence>
<dbReference type="Pfam" id="PF25954">
    <property type="entry name" value="Beta-barrel_RND_2"/>
    <property type="match status" value="1"/>
</dbReference>
<dbReference type="Pfam" id="PF25967">
    <property type="entry name" value="RND-MFP_C"/>
    <property type="match status" value="1"/>
</dbReference>
<feature type="domain" description="Multidrug resistance protein MdtA-like alpha-helical hairpin" evidence="6">
    <location>
        <begin position="100"/>
        <end position="171"/>
    </location>
</feature>
<keyword evidence="11" id="KW-1185">Reference proteome</keyword>
<dbReference type="InterPro" id="IPR006143">
    <property type="entry name" value="RND_pump_MFP"/>
</dbReference>
<dbReference type="RefSeq" id="WP_170302087.1">
    <property type="nucleotide sequence ID" value="NZ_AP021875.1"/>
</dbReference>
<feature type="signal peptide" evidence="5">
    <location>
        <begin position="1"/>
        <end position="22"/>
    </location>
</feature>
<evidence type="ECO:0000256" key="2">
    <source>
        <dbReference type="ARBA" id="ARBA00009477"/>
    </source>
</evidence>
<protein>
    <submittedName>
        <fullName evidence="10">Hemolysin D</fullName>
    </submittedName>
</protein>
<dbReference type="PANTHER" id="PTHR30469:SF20">
    <property type="entry name" value="EFFLUX RND TRANSPORTER PERIPLASMIC ADAPTOR SUBUNIT"/>
    <property type="match status" value="1"/>
</dbReference>
<comment type="similarity">
    <text evidence="2">Belongs to the membrane fusion protein (MFP) (TC 8.A.1) family.</text>
</comment>
<evidence type="ECO:0000313" key="11">
    <source>
        <dbReference type="Proteomes" id="UP000427769"/>
    </source>
</evidence>
<keyword evidence="4" id="KW-0175">Coiled coil</keyword>
<evidence type="ECO:0000259" key="7">
    <source>
        <dbReference type="Pfam" id="PF25917"/>
    </source>
</evidence>
<dbReference type="InterPro" id="IPR058627">
    <property type="entry name" value="MdtA-like_C"/>
</dbReference>
<dbReference type="GO" id="GO:1990281">
    <property type="term" value="C:efflux pump complex"/>
    <property type="evidence" value="ECO:0007669"/>
    <property type="project" value="TreeGrafter"/>
</dbReference>
<feature type="chain" id="PRO_5024357246" evidence="5">
    <location>
        <begin position="23"/>
        <end position="373"/>
    </location>
</feature>
<dbReference type="Pfam" id="PF25876">
    <property type="entry name" value="HH_MFP_RND"/>
    <property type="match status" value="1"/>
</dbReference>
<dbReference type="GO" id="GO:0015562">
    <property type="term" value="F:efflux transmembrane transporter activity"/>
    <property type="evidence" value="ECO:0007669"/>
    <property type="project" value="TreeGrafter"/>
</dbReference>
<dbReference type="Gene3D" id="2.40.50.100">
    <property type="match status" value="1"/>
</dbReference>
<keyword evidence="3" id="KW-0813">Transport</keyword>
<evidence type="ECO:0000256" key="3">
    <source>
        <dbReference type="ARBA" id="ARBA00022448"/>
    </source>
</evidence>
<feature type="coiled-coil region" evidence="4">
    <location>
        <begin position="100"/>
        <end position="160"/>
    </location>
</feature>
<dbReference type="Pfam" id="PF25917">
    <property type="entry name" value="BSH_RND"/>
    <property type="match status" value="1"/>
</dbReference>
<dbReference type="PANTHER" id="PTHR30469">
    <property type="entry name" value="MULTIDRUG RESISTANCE PROTEIN MDTA"/>
    <property type="match status" value="1"/>
</dbReference>
<dbReference type="SUPFAM" id="SSF111369">
    <property type="entry name" value="HlyD-like secretion proteins"/>
    <property type="match status" value="1"/>
</dbReference>
<feature type="domain" description="CusB-like beta-barrel" evidence="8">
    <location>
        <begin position="210"/>
        <end position="284"/>
    </location>
</feature>
<dbReference type="KEGG" id="dwd:DSCW_04840"/>